<gene>
    <name evidence="2" type="ORF">CLI86_07460</name>
    <name evidence="3" type="ORF">TFUB20_02075</name>
</gene>
<dbReference type="Proteomes" id="UP000219259">
    <property type="component" value="Unassembled WGS sequence"/>
</dbReference>
<keyword evidence="1" id="KW-0472">Membrane</keyword>
<keyword evidence="1" id="KW-0812">Transmembrane</keyword>
<evidence type="ECO:0000256" key="1">
    <source>
        <dbReference type="SAM" id="Phobius"/>
    </source>
</evidence>
<evidence type="ECO:0000313" key="5">
    <source>
        <dbReference type="Proteomes" id="UP000219259"/>
    </source>
</evidence>
<evidence type="ECO:0000313" key="3">
    <source>
        <dbReference type="EMBL" id="SCQ23500.1"/>
    </source>
</evidence>
<accession>A0A1D3UTL0</accession>
<keyword evidence="1" id="KW-1133">Transmembrane helix</keyword>
<dbReference type="EMBL" id="FMMM01000070">
    <property type="protein sequence ID" value="SCQ23500.1"/>
    <property type="molecule type" value="Genomic_DNA"/>
</dbReference>
<reference evidence="2 5" key="2">
    <citation type="submission" date="2017-09" db="EMBL/GenBank/DDBJ databases">
        <title>Phase variable restriction modification systems are present in the genome sequences of periodontal pathogens Prevotella intermedia, Tannerella forsythia and Porphyromonas gingivalis.</title>
        <authorList>
            <person name="Haigh R.D."/>
            <person name="Crawford L."/>
            <person name="Ralph J."/>
            <person name="Wanford J."/>
            <person name="Vartoukian S.R."/>
            <person name="Hijazib K."/>
            <person name="Wade W."/>
            <person name="Oggioni M.R."/>
        </authorList>
    </citation>
    <scope>NUCLEOTIDE SEQUENCE [LARGE SCALE GENOMIC DNA]</scope>
    <source>
        <strain evidence="2 5">WW11663</strain>
    </source>
</reference>
<dbReference type="EMBL" id="NSLJ01000016">
    <property type="protein sequence ID" value="PDP43644.1"/>
    <property type="molecule type" value="Genomic_DNA"/>
</dbReference>
<dbReference type="OrthoDB" id="1123156at2"/>
<protein>
    <submittedName>
        <fullName evidence="3">Uncharacterized protein</fullName>
    </submittedName>
</protein>
<dbReference type="AlphaFoldDB" id="A0A1D3UTL0"/>
<evidence type="ECO:0000313" key="4">
    <source>
        <dbReference type="Proteomes" id="UP000182057"/>
    </source>
</evidence>
<name>A0A1D3UTL0_TANFO</name>
<proteinExistence type="predicted"/>
<sequence length="75" mass="8468">MFITLTIGTAIIILTICLVLLCIRVIIKKDGHFPNTHIDSSPALRKQGICCAKTQDRQALHHKNLAERMKEMNIN</sequence>
<reference evidence="3 4" key="1">
    <citation type="submission" date="2016-09" db="EMBL/GenBank/DDBJ databases">
        <authorList>
            <person name="Capua I."/>
            <person name="De Benedictis P."/>
            <person name="Joannis T."/>
            <person name="Lombin L.H."/>
            <person name="Cattoli G."/>
        </authorList>
    </citation>
    <scope>NUCLEOTIDE SEQUENCE [LARGE SCALE GENOMIC DNA]</scope>
    <source>
        <strain evidence="3 4">UB20</strain>
    </source>
</reference>
<evidence type="ECO:0000313" key="2">
    <source>
        <dbReference type="EMBL" id="PDP43644.1"/>
    </source>
</evidence>
<feature type="transmembrane region" description="Helical" evidence="1">
    <location>
        <begin position="6"/>
        <end position="27"/>
    </location>
</feature>
<organism evidence="3 4">
    <name type="scientific">Tannerella forsythia</name>
    <name type="common">Bacteroides forsythus</name>
    <dbReference type="NCBI Taxonomy" id="28112"/>
    <lineage>
        <taxon>Bacteria</taxon>
        <taxon>Pseudomonadati</taxon>
        <taxon>Bacteroidota</taxon>
        <taxon>Bacteroidia</taxon>
        <taxon>Bacteroidales</taxon>
        <taxon>Tannerellaceae</taxon>
        <taxon>Tannerella</taxon>
    </lineage>
</organism>
<dbReference type="Proteomes" id="UP000182057">
    <property type="component" value="Unassembled WGS sequence"/>
</dbReference>